<dbReference type="AlphaFoldDB" id="A0A5J4ZQV4"/>
<dbReference type="Proteomes" id="UP000325577">
    <property type="component" value="Linkage Group LG6"/>
</dbReference>
<keyword evidence="2" id="KW-1185">Reference proteome</keyword>
<protein>
    <submittedName>
        <fullName evidence="1">Uncharacterized protein</fullName>
    </submittedName>
</protein>
<reference evidence="1 2" key="1">
    <citation type="submission" date="2019-09" db="EMBL/GenBank/DDBJ databases">
        <title>A chromosome-level genome assembly of the Chinese tupelo Nyssa sinensis.</title>
        <authorList>
            <person name="Yang X."/>
            <person name="Kang M."/>
            <person name="Yang Y."/>
            <person name="Xiong H."/>
            <person name="Wang M."/>
            <person name="Zhang Z."/>
            <person name="Wang Z."/>
            <person name="Wu H."/>
            <person name="Ma T."/>
            <person name="Liu J."/>
            <person name="Xi Z."/>
        </authorList>
    </citation>
    <scope>NUCLEOTIDE SEQUENCE [LARGE SCALE GENOMIC DNA]</scope>
    <source>
        <strain evidence="1">J267</strain>
        <tissue evidence="1">Leaf</tissue>
    </source>
</reference>
<accession>A0A5J4ZQV4</accession>
<organism evidence="1 2">
    <name type="scientific">Nyssa sinensis</name>
    <dbReference type="NCBI Taxonomy" id="561372"/>
    <lineage>
        <taxon>Eukaryota</taxon>
        <taxon>Viridiplantae</taxon>
        <taxon>Streptophyta</taxon>
        <taxon>Embryophyta</taxon>
        <taxon>Tracheophyta</taxon>
        <taxon>Spermatophyta</taxon>
        <taxon>Magnoliopsida</taxon>
        <taxon>eudicotyledons</taxon>
        <taxon>Gunneridae</taxon>
        <taxon>Pentapetalae</taxon>
        <taxon>asterids</taxon>
        <taxon>Cornales</taxon>
        <taxon>Nyssaceae</taxon>
        <taxon>Nyssa</taxon>
    </lineage>
</organism>
<name>A0A5J4ZQV4_9ASTE</name>
<proteinExistence type="predicted"/>
<evidence type="ECO:0000313" key="2">
    <source>
        <dbReference type="Proteomes" id="UP000325577"/>
    </source>
</evidence>
<gene>
    <name evidence="1" type="ORF">F0562_014344</name>
</gene>
<sequence length="102" mass="11424">MTAAPLKVTVGSRQEDSRGRIADFLSNTKLDPFSLECEQDSTKLDLLSFECELEALDLLNCVTKFYVSRIPPVIGVPNTVIGFLNVQYWGLMTYFCVAKVEL</sequence>
<dbReference type="EMBL" id="CM018049">
    <property type="protein sequence ID" value="KAA8520088.1"/>
    <property type="molecule type" value="Genomic_DNA"/>
</dbReference>
<evidence type="ECO:0000313" key="1">
    <source>
        <dbReference type="EMBL" id="KAA8520088.1"/>
    </source>
</evidence>